<gene>
    <name evidence="1" type="ORF">KSMBR1_0291</name>
</gene>
<sequence>MKSQEIKNMNENLKVMENAKISEIIGLEICRLIGFLLKETKTVA</sequence>
<dbReference type="KEGG" id="kst:KSMBR1_0291"/>
<accession>A0A2C9CDK2</accession>
<evidence type="ECO:0000313" key="2">
    <source>
        <dbReference type="Proteomes" id="UP000221734"/>
    </source>
</evidence>
<dbReference type="RefSeq" id="WP_261341729.1">
    <property type="nucleotide sequence ID" value="NZ_OCTL01000063.1"/>
</dbReference>
<dbReference type="Proteomes" id="UP000221734">
    <property type="component" value="Chromosome Kuenenia_stuttgartiensis_MBR1"/>
</dbReference>
<organism evidence="1 2">
    <name type="scientific">Kuenenia stuttgartiensis</name>
    <dbReference type="NCBI Taxonomy" id="174633"/>
    <lineage>
        <taxon>Bacteria</taxon>
        <taxon>Pseudomonadati</taxon>
        <taxon>Planctomycetota</taxon>
        <taxon>Candidatus Brocadiia</taxon>
        <taxon>Candidatus Brocadiales</taxon>
        <taxon>Candidatus Brocadiaceae</taxon>
        <taxon>Candidatus Kuenenia</taxon>
    </lineage>
</organism>
<reference evidence="2" key="1">
    <citation type="submission" date="2017-10" db="EMBL/GenBank/DDBJ databases">
        <authorList>
            <person name="Frank J."/>
        </authorList>
    </citation>
    <scope>NUCLEOTIDE SEQUENCE [LARGE SCALE GENOMIC DNA]</scope>
</reference>
<proteinExistence type="predicted"/>
<name>A0A2C9CDK2_KUEST</name>
<dbReference type="EMBL" id="LT934425">
    <property type="protein sequence ID" value="SOH02807.1"/>
    <property type="molecule type" value="Genomic_DNA"/>
</dbReference>
<evidence type="ECO:0000313" key="1">
    <source>
        <dbReference type="EMBL" id="SOH02807.1"/>
    </source>
</evidence>
<protein>
    <submittedName>
        <fullName evidence="1">Uncharacterized protein</fullName>
    </submittedName>
</protein>
<keyword evidence="2" id="KW-1185">Reference proteome</keyword>
<dbReference type="AlphaFoldDB" id="A0A2C9CDK2"/>